<dbReference type="FunFam" id="3.30.70.890:FF:000001">
    <property type="entry name" value="Galactokinase"/>
    <property type="match status" value="1"/>
</dbReference>
<dbReference type="FunFam" id="3.30.230.10:FF:000017">
    <property type="entry name" value="Galactokinase"/>
    <property type="match status" value="1"/>
</dbReference>
<dbReference type="GO" id="GO:0004335">
    <property type="term" value="F:galactokinase activity"/>
    <property type="evidence" value="ECO:0007669"/>
    <property type="project" value="UniProtKB-UniRule"/>
</dbReference>
<dbReference type="AlphaFoldDB" id="A0ABD5QD12"/>
<evidence type="ECO:0000256" key="11">
    <source>
        <dbReference type="SAM" id="MobiDB-lite"/>
    </source>
</evidence>
<keyword evidence="16" id="KW-1185">Reference proteome</keyword>
<evidence type="ECO:0000313" key="16">
    <source>
        <dbReference type="Proteomes" id="UP001595925"/>
    </source>
</evidence>
<dbReference type="Proteomes" id="UP001595925">
    <property type="component" value="Unassembled WGS sequence"/>
</dbReference>
<dbReference type="PIRSF" id="PIRSF000530">
    <property type="entry name" value="Galactokinase"/>
    <property type="match status" value="1"/>
</dbReference>
<feature type="domain" description="GHMP kinase C-terminal" evidence="13">
    <location>
        <begin position="293"/>
        <end position="373"/>
    </location>
</feature>
<dbReference type="Gene3D" id="3.30.70.890">
    <property type="entry name" value="GHMP kinase, C-terminal domain"/>
    <property type="match status" value="1"/>
</dbReference>
<keyword evidence="4" id="KW-0479">Metal-binding</keyword>
<dbReference type="InterPro" id="IPR014721">
    <property type="entry name" value="Ribsml_uS5_D2-typ_fold_subgr"/>
</dbReference>
<evidence type="ECO:0000256" key="5">
    <source>
        <dbReference type="ARBA" id="ARBA00022741"/>
    </source>
</evidence>
<keyword evidence="6" id="KW-0418">Kinase</keyword>
<dbReference type="RefSeq" id="WP_224828286.1">
    <property type="nucleotide sequence ID" value="NZ_JAIVEF010000005.1"/>
</dbReference>
<evidence type="ECO:0000256" key="9">
    <source>
        <dbReference type="ARBA" id="ARBA00023277"/>
    </source>
</evidence>
<accession>A0ABD5QD12</accession>
<gene>
    <name evidence="15" type="primary">galK</name>
    <name evidence="15" type="ORF">ACFPFO_04500</name>
</gene>
<dbReference type="Gene3D" id="3.30.230.10">
    <property type="match status" value="1"/>
</dbReference>
<dbReference type="InterPro" id="IPR013750">
    <property type="entry name" value="GHMP_kinase_C_dom"/>
</dbReference>
<organism evidence="15 16">
    <name type="scientific">Saliphagus infecundisoli</name>
    <dbReference type="NCBI Taxonomy" id="1849069"/>
    <lineage>
        <taxon>Archaea</taxon>
        <taxon>Methanobacteriati</taxon>
        <taxon>Methanobacteriota</taxon>
        <taxon>Stenosarchaea group</taxon>
        <taxon>Halobacteria</taxon>
        <taxon>Halobacteriales</taxon>
        <taxon>Natrialbaceae</taxon>
        <taxon>Saliphagus</taxon>
    </lineage>
</organism>
<dbReference type="InterPro" id="IPR020568">
    <property type="entry name" value="Ribosomal_Su5_D2-typ_SF"/>
</dbReference>
<dbReference type="Pfam" id="PF08544">
    <property type="entry name" value="GHMP_kinases_C"/>
    <property type="match status" value="1"/>
</dbReference>
<reference evidence="15 16" key="1">
    <citation type="journal article" date="2019" name="Int. J. Syst. Evol. Microbiol.">
        <title>The Global Catalogue of Microorganisms (GCM) 10K type strain sequencing project: providing services to taxonomists for standard genome sequencing and annotation.</title>
        <authorList>
            <consortium name="The Broad Institute Genomics Platform"/>
            <consortium name="The Broad Institute Genome Sequencing Center for Infectious Disease"/>
            <person name="Wu L."/>
            <person name="Ma J."/>
        </authorList>
    </citation>
    <scope>NUCLEOTIDE SEQUENCE [LARGE SCALE GENOMIC DNA]</scope>
    <source>
        <strain evidence="15 16">CGMCC 1.15824</strain>
    </source>
</reference>
<dbReference type="SUPFAM" id="SSF54211">
    <property type="entry name" value="Ribosomal protein S5 domain 2-like"/>
    <property type="match status" value="1"/>
</dbReference>
<dbReference type="Pfam" id="PF00288">
    <property type="entry name" value="GHMP_kinases_N"/>
    <property type="match status" value="1"/>
</dbReference>
<dbReference type="InterPro" id="IPR006204">
    <property type="entry name" value="GHMP_kinase_N_dom"/>
</dbReference>
<feature type="region of interest" description="Disordered" evidence="11">
    <location>
        <begin position="1"/>
        <end position="34"/>
    </location>
</feature>
<feature type="compositionally biased region" description="Basic and acidic residues" evidence="11">
    <location>
        <begin position="1"/>
        <end position="12"/>
    </location>
</feature>
<keyword evidence="8" id="KW-0460">Magnesium</keyword>
<dbReference type="GO" id="GO:0046872">
    <property type="term" value="F:metal ion binding"/>
    <property type="evidence" value="ECO:0007669"/>
    <property type="project" value="UniProtKB-KW"/>
</dbReference>
<protein>
    <recommendedName>
        <fullName evidence="10">Galactokinase</fullName>
        <ecNumber evidence="10">2.7.1.6</ecNumber>
    </recommendedName>
</protein>
<proteinExistence type="inferred from homology"/>
<feature type="domain" description="Galactokinase N-terminal" evidence="14">
    <location>
        <begin position="22"/>
        <end position="70"/>
    </location>
</feature>
<dbReference type="GO" id="GO:0006012">
    <property type="term" value="P:galactose metabolic process"/>
    <property type="evidence" value="ECO:0007669"/>
    <property type="project" value="UniProtKB-UniRule"/>
</dbReference>
<feature type="compositionally biased region" description="Basic and acidic residues" evidence="11">
    <location>
        <begin position="23"/>
        <end position="34"/>
    </location>
</feature>
<evidence type="ECO:0000259" key="13">
    <source>
        <dbReference type="Pfam" id="PF08544"/>
    </source>
</evidence>
<dbReference type="InterPro" id="IPR006206">
    <property type="entry name" value="Mevalonate/galactokinase"/>
</dbReference>
<evidence type="ECO:0000256" key="3">
    <source>
        <dbReference type="ARBA" id="ARBA00022679"/>
    </source>
</evidence>
<keyword evidence="5" id="KW-0547">Nucleotide-binding</keyword>
<dbReference type="NCBIfam" id="TIGR00131">
    <property type="entry name" value="gal_kin"/>
    <property type="match status" value="1"/>
</dbReference>
<keyword evidence="3 15" id="KW-0808">Transferase</keyword>
<evidence type="ECO:0000256" key="6">
    <source>
        <dbReference type="ARBA" id="ARBA00022777"/>
    </source>
</evidence>
<comment type="similarity">
    <text evidence="1">Belongs to the GHMP kinase family. GalK subfamily.</text>
</comment>
<sequence>MHRDSGERERTGGESSVDPVGEAFRERFGAEPTERARAPGRVNLVGGHTDYNDGLVLPVAIDRETVVAARARSDGVIRARSLAFEETITEPVGTTPEGWGAYVLGTASVLADEVGESVGADLAVGGDVTMGAGLSSSAALEVAVCGAIDAAHDLGLNRETIADVCWRAENEAVGMACGIMDQFTAATARPDRALRIDCRDRSVEHVPFELDAELVVVDTNVKHELIDSGFNDRVRECHEATARLDGAMGKRVRALRDVTPEEVEAHADALGSPHTARARHVTSEIRRVEAATEALSADDAASLGSLMTQSHHSLRDDYEVSCEELDAAVSALTDRPAVYGARMVGGGWGGSVVSLVEPGEPPAVAEAVRERYEEATGVACDIYTFDAGRGLTVE</sequence>
<dbReference type="PANTHER" id="PTHR10457">
    <property type="entry name" value="MEVALONATE KINASE/GALACTOKINASE"/>
    <property type="match status" value="1"/>
</dbReference>
<evidence type="ECO:0000256" key="1">
    <source>
        <dbReference type="ARBA" id="ARBA00006566"/>
    </source>
</evidence>
<dbReference type="PRINTS" id="PR00473">
    <property type="entry name" value="GALCTOKINASE"/>
</dbReference>
<evidence type="ECO:0000259" key="12">
    <source>
        <dbReference type="Pfam" id="PF00288"/>
    </source>
</evidence>
<keyword evidence="7" id="KW-0067">ATP-binding</keyword>
<dbReference type="GO" id="GO:0005524">
    <property type="term" value="F:ATP binding"/>
    <property type="evidence" value="ECO:0007669"/>
    <property type="project" value="UniProtKB-UniRule"/>
</dbReference>
<dbReference type="EC" id="2.7.1.6" evidence="10"/>
<comment type="caution">
    <text evidence="15">The sequence shown here is derived from an EMBL/GenBank/DDBJ whole genome shotgun (WGS) entry which is preliminary data.</text>
</comment>
<evidence type="ECO:0000313" key="15">
    <source>
        <dbReference type="EMBL" id="MFC4987039.1"/>
    </source>
</evidence>
<dbReference type="SUPFAM" id="SSF55060">
    <property type="entry name" value="GHMP Kinase, C-terminal domain"/>
    <property type="match status" value="1"/>
</dbReference>
<dbReference type="InterPro" id="IPR019539">
    <property type="entry name" value="GalKase_N"/>
</dbReference>
<evidence type="ECO:0000256" key="8">
    <source>
        <dbReference type="ARBA" id="ARBA00022842"/>
    </source>
</evidence>
<keyword evidence="9" id="KW-0119">Carbohydrate metabolism</keyword>
<dbReference type="PRINTS" id="PR00959">
    <property type="entry name" value="MEVGALKINASE"/>
</dbReference>
<evidence type="ECO:0000256" key="4">
    <source>
        <dbReference type="ARBA" id="ARBA00022723"/>
    </source>
</evidence>
<dbReference type="EMBL" id="JBHSJG010000014">
    <property type="protein sequence ID" value="MFC4987039.1"/>
    <property type="molecule type" value="Genomic_DNA"/>
</dbReference>
<evidence type="ECO:0000256" key="10">
    <source>
        <dbReference type="NCBIfam" id="TIGR00131"/>
    </source>
</evidence>
<dbReference type="InterPro" id="IPR000705">
    <property type="entry name" value="Galactokinase"/>
</dbReference>
<dbReference type="Pfam" id="PF10509">
    <property type="entry name" value="GalKase_gal_bdg"/>
    <property type="match status" value="1"/>
</dbReference>
<keyword evidence="2" id="KW-0963">Cytoplasm</keyword>
<dbReference type="PANTHER" id="PTHR10457:SF7">
    <property type="entry name" value="GALACTOKINASE-RELATED"/>
    <property type="match status" value="1"/>
</dbReference>
<name>A0ABD5QD12_9EURY</name>
<evidence type="ECO:0000256" key="7">
    <source>
        <dbReference type="ARBA" id="ARBA00022840"/>
    </source>
</evidence>
<feature type="domain" description="GHMP kinase N-terminal" evidence="12">
    <location>
        <begin position="102"/>
        <end position="186"/>
    </location>
</feature>
<evidence type="ECO:0000256" key="2">
    <source>
        <dbReference type="ARBA" id="ARBA00022490"/>
    </source>
</evidence>
<evidence type="ECO:0000259" key="14">
    <source>
        <dbReference type="Pfam" id="PF10509"/>
    </source>
</evidence>
<dbReference type="InterPro" id="IPR036554">
    <property type="entry name" value="GHMP_kinase_C_sf"/>
</dbReference>